<feature type="non-terminal residue" evidence="2">
    <location>
        <position position="127"/>
    </location>
</feature>
<reference evidence="2" key="1">
    <citation type="submission" date="2020-02" db="EMBL/GenBank/DDBJ databases">
        <authorList>
            <person name="Meier V. D."/>
        </authorList>
    </citation>
    <scope>NUCLEOTIDE SEQUENCE</scope>
    <source>
        <strain evidence="2">AVDCRST_MAG56</strain>
    </source>
</reference>
<organism evidence="2">
    <name type="scientific">uncultured Cytophagales bacterium</name>
    <dbReference type="NCBI Taxonomy" id="158755"/>
    <lineage>
        <taxon>Bacteria</taxon>
        <taxon>Pseudomonadati</taxon>
        <taxon>Bacteroidota</taxon>
        <taxon>Sphingobacteriia</taxon>
        <taxon>Sphingobacteriales</taxon>
        <taxon>environmental samples</taxon>
    </lineage>
</organism>
<feature type="region of interest" description="Disordered" evidence="1">
    <location>
        <begin position="40"/>
        <end position="92"/>
    </location>
</feature>
<dbReference type="EMBL" id="CADCTQ010000552">
    <property type="protein sequence ID" value="CAA9316972.1"/>
    <property type="molecule type" value="Genomic_DNA"/>
</dbReference>
<feature type="non-terminal residue" evidence="2">
    <location>
        <position position="1"/>
    </location>
</feature>
<feature type="region of interest" description="Disordered" evidence="1">
    <location>
        <begin position="1"/>
        <end position="21"/>
    </location>
</feature>
<proteinExistence type="predicted"/>
<evidence type="ECO:0000313" key="2">
    <source>
        <dbReference type="EMBL" id="CAA9316972.1"/>
    </source>
</evidence>
<sequence length="127" mass="13385">DPVADQVYAHPRDVGAAGRPQYHASHRFAGGRYEVGHPVHRSDGHAPAVRKPGHFVGDVGGRRKRNVGANRGRGGRAENGNGGNGGRRRGRRVAAAATTAGNGRFPATQGQQQGANFVHSFHDHCGL</sequence>
<gene>
    <name evidence="2" type="ORF">AVDCRST_MAG56-6693</name>
</gene>
<protein>
    <submittedName>
        <fullName evidence="2">Uncharacterized protein</fullName>
    </submittedName>
</protein>
<dbReference type="AlphaFoldDB" id="A0A6J4KX36"/>
<evidence type="ECO:0000256" key="1">
    <source>
        <dbReference type="SAM" id="MobiDB-lite"/>
    </source>
</evidence>
<name>A0A6J4KX36_9SPHI</name>
<accession>A0A6J4KX36</accession>